<accession>A0ABQ5S329</accession>
<comment type="caution">
    <text evidence="1">The sequence shown here is derived from an EMBL/GenBank/DDBJ whole genome shotgun (WGS) entry which is preliminary data.</text>
</comment>
<gene>
    <name evidence="1" type="ORF">VaNZ11_006719</name>
</gene>
<evidence type="ECO:0000313" key="1">
    <source>
        <dbReference type="EMBL" id="GLI63681.1"/>
    </source>
</evidence>
<dbReference type="EMBL" id="BSDZ01000016">
    <property type="protein sequence ID" value="GLI63681.1"/>
    <property type="molecule type" value="Genomic_DNA"/>
</dbReference>
<evidence type="ECO:0008006" key="3">
    <source>
        <dbReference type="Google" id="ProtNLM"/>
    </source>
</evidence>
<feature type="non-terminal residue" evidence="1">
    <location>
        <position position="369"/>
    </location>
</feature>
<evidence type="ECO:0000313" key="2">
    <source>
        <dbReference type="Proteomes" id="UP001165090"/>
    </source>
</evidence>
<dbReference type="Proteomes" id="UP001165090">
    <property type="component" value="Unassembled WGS sequence"/>
</dbReference>
<proteinExistence type="predicted"/>
<sequence length="369" mass="40147">DELTATEVNGGCSIGWRNSGYNDGTTVPVGLRVMDVTTGQFNDLTFLVMVVRSNFLPVVGKITFGGMTLPQNGGSVTMYVGKQSQVLITATDPARSDLNATGSSLPSGATLNTTRGRIPSSAIVTFTWTPTSADNDRGLVVIVIASSLNFYTTVSFSYIVISPILPLPPPPSNSLLVDSFNFTTSCLRGRKASQSPLRMLSPRGPIVDKHSSVANYCFSITKNTSMVGVASMCRFMNSVRNLHLIINANCLPDFTTFKVNATIYQDDEGTYPITSTSIQWKGTTYGMLTIKRINDFYFLLGKRTPGLLLDICLPLGAAKTESPGRKMSIHGPSQILVCPRYIDSLIRRLVPGMEPILQSRPRRRSRTPK</sequence>
<organism evidence="1 2">
    <name type="scientific">Volvox africanus</name>
    <dbReference type="NCBI Taxonomy" id="51714"/>
    <lineage>
        <taxon>Eukaryota</taxon>
        <taxon>Viridiplantae</taxon>
        <taxon>Chlorophyta</taxon>
        <taxon>core chlorophytes</taxon>
        <taxon>Chlorophyceae</taxon>
        <taxon>CS clade</taxon>
        <taxon>Chlamydomonadales</taxon>
        <taxon>Volvocaceae</taxon>
        <taxon>Volvox</taxon>
    </lineage>
</organism>
<name>A0ABQ5S329_9CHLO</name>
<protein>
    <recommendedName>
        <fullName evidence="3">Pherophorin domain-containing protein</fullName>
    </recommendedName>
</protein>
<keyword evidence="2" id="KW-1185">Reference proteome</keyword>
<reference evidence="1 2" key="1">
    <citation type="journal article" date="2023" name="IScience">
        <title>Expanded male sex-determining region conserved during the evolution of homothallism in the green alga Volvox.</title>
        <authorList>
            <person name="Yamamoto K."/>
            <person name="Matsuzaki R."/>
            <person name="Mahakham W."/>
            <person name="Heman W."/>
            <person name="Sekimoto H."/>
            <person name="Kawachi M."/>
            <person name="Minakuchi Y."/>
            <person name="Toyoda A."/>
            <person name="Nozaki H."/>
        </authorList>
    </citation>
    <scope>NUCLEOTIDE SEQUENCE [LARGE SCALE GENOMIC DNA]</scope>
    <source>
        <strain evidence="1 2">NIES-4468</strain>
    </source>
</reference>
<feature type="non-terminal residue" evidence="1">
    <location>
        <position position="1"/>
    </location>
</feature>